<protein>
    <submittedName>
        <fullName evidence="1">Uncharacterized protein</fullName>
    </submittedName>
</protein>
<evidence type="ECO:0000313" key="1">
    <source>
        <dbReference type="EMBL" id="KAJ7988805.1"/>
    </source>
</evidence>
<sequence length="2165" mass="239362">MGRERKCILCQFVYSSKQEMDEHMRSMLHHRELENLKGRDCGHFCQVCLVTMVSLTDYANHISSLVHKQGVETAEREAAGNDQEEEYFDQELVKLVEARRALIRKEEEAATKRAREEELRRREEEERRRKAEEVRSKQEKQFADWNTARQYFRRSGASLDWSYPQKSAPTPAWQVQGGRDESANVHGRPDPWQNLDMRSNWHYSKQGRNATWHGQEPPKFSRWPPGERSGPHARDDWPNNNKWGREGFPAQQRGGRGPWQQSSRAGKGLPGILPDPVMMEGLSNTESPHLMDFTKDPPLPDSFFGQHPIGAPFNPQDEDRKDGQRNPNRGTPGGAAAEHDRDHGLGHKAFSSNPKMDKVHRWSPYPTLSHKDPHPNASEKIPKDPHPNTSEKIPKDPHPNTSEKIPKDSHPNISEKIPKVPHPNTSEKIPKDPHPNTSERLPKGPPSLPILQTQTPQNLPTKYCEVDRKPRCDVALVPSVSRSSGPKPISAHAGQQMRAPDHCAEGTDLVRNGSSRCLSSSKANIVRKDNKTSNIAAGSNFTCQRAAKLESLEKGPSNPTATTFKAHLNLSPTTKTQASSASSPSTTPRSQLSRTSSQDSDQPMSSRHSSQDLVRRVGSKSTTPQQGQEKQLTVMLSKAKETLLDKRTSVDLSGKHRRRMKEKEVAKEEAVSKSQESNSQEMEVTTVSNSQEMEVNTVSNSQEWVLHIDEEQQMESSEDAMLAANCKAKKDQLTRRVRVTRSTRADRTEIATTRSTRSSPKEKGTTRSTRADPVEERTPRSTRSDPTEKGTARSARADPVEERTTRSTRSDQVGERTPRSTRADPVEERTPRSTSADPVGERTPRSTIADPFEERTPRSTRSDPVGLRTLRSTRSSPTEKGTTRSTRPDPVEESTPRSTRSDPTEKGTPRSIRSDTTEKGTPRSIRSDTTEKGTARSARADPVEEITPRSTGADQVEESTLRSCSAAADQMETMTESGTSAPNNFMSLQSVQVSTSTMESPVGAMLPPSAREELEKRERQRGLVAGSGVEAMKISNARQGSDSDHCRSSHPTPGPHTIFEPSSGSILPNTLSKVSLPPALKKDLSKHVGLKTKMGNHEPNLNIARRIRNISETRRGEVEKDSGLKPTLRQLISSSGSRRCVNWDQVYQEVHRKKQEQGKGLPRFGIEMVSFYQEELSHEDENIPLAEGFQWETLFNFSDSEPAVATATPRKRSLSESSVAPDRSTANLSSLFEGLIRSQGHTSPEERSTVDGPERMRRRCSEQPSSVSLGDLLQPKVEGTQCGARAQRKAKKTPAEGPPGALVQPEADSVIGDISSGNEHNDTLGAGKKRRAAGDVPCPDIPSSERKNKRMKVKSKKERLQVDQLLAVSLREDELCRSLQGIDNSLIQARTALQAAYLEVQRLLVVKQQVSTEMNTLRSKRIELLQGMQGGFERPAMDQPRVKSCEEEMPLENPPLAHSNAPCPNHPSQSPAPLVPQRGSTPPSLSPGHHAQPQAVSPVVVIKAEPLWPVIVSTESLSAESVVHQGAHSTTPEPTPTAPQTGSAPSFLTDAGRTSHHRATVAPSEEESSLAVGDPDDSGSSDEVQVVERGVQVRRGDLRDTKPPQAILVDPSTCRTTDPVTTSVLPPSLHPPAEVKTVKRVRKLKKKRVLRKAQGKEEQPDNSDTELEAEAASSRPVRHQRSRRKAGGSSPPQVTTSFSTPLGVAEDGGEVRAGSPGPLGSPAARREAKQEDSDSSLEMVELPRRLLWRWSTSTPLTRRRRRTWSGMDVSAAINICDRDVQLPLFSAKQSKTSSDVSSEPGEQEQPSEGAFEGHQEAVNAMQVHMGLLYTCSGDRTVRAFNLVTRKCVAVFEGHSTKVNCLLVSSGAGLQHRLYSGSSDQTIRCYSLRTKECVDQFSLPDRVLCIHNRWKVLYAGLANGSVVTFSLKTNKQLDVFDCHGPRAVSCLSTAQEGARRILLVGSYDSTISVRDAKSGLLLRSLEGHSKTVLCMKVVNDLVFSGSSDQLVHAHNIHTGELVRVYKGHSHAVTVVAVLGKVMVTACLDKLVRVYELQTHDRLQVYGGHTDMVMCMVIHKSMVYTGCYDGSVQAVKLNLIQNHRCWWHGCSLIFGVLAHLQQHLLQDHASPNTQTFKCRWKNCNEFFASRNGSKQGAPKHMLKHAEEEQTS</sequence>
<gene>
    <name evidence="1" type="ORF">DPEC_G00313010</name>
</gene>
<reference evidence="1" key="1">
    <citation type="submission" date="2021-05" db="EMBL/GenBank/DDBJ databases">
        <authorList>
            <person name="Pan Q."/>
            <person name="Jouanno E."/>
            <person name="Zahm M."/>
            <person name="Klopp C."/>
            <person name="Cabau C."/>
            <person name="Louis A."/>
            <person name="Berthelot C."/>
            <person name="Parey E."/>
            <person name="Roest Crollius H."/>
            <person name="Montfort J."/>
            <person name="Robinson-Rechavi M."/>
            <person name="Bouchez O."/>
            <person name="Lampietro C."/>
            <person name="Lopez Roques C."/>
            <person name="Donnadieu C."/>
            <person name="Postlethwait J."/>
            <person name="Bobe J."/>
            <person name="Dillon D."/>
            <person name="Chandos A."/>
            <person name="von Hippel F."/>
            <person name="Guiguen Y."/>
        </authorList>
    </citation>
    <scope>NUCLEOTIDE SEQUENCE</scope>
    <source>
        <strain evidence="1">YG-Jan2019</strain>
    </source>
</reference>
<dbReference type="Proteomes" id="UP001157502">
    <property type="component" value="Chromosome 30"/>
</dbReference>
<accession>A0ACC2FC13</accession>
<evidence type="ECO:0000313" key="2">
    <source>
        <dbReference type="Proteomes" id="UP001157502"/>
    </source>
</evidence>
<organism evidence="1 2">
    <name type="scientific">Dallia pectoralis</name>
    <name type="common">Alaska blackfish</name>
    <dbReference type="NCBI Taxonomy" id="75939"/>
    <lineage>
        <taxon>Eukaryota</taxon>
        <taxon>Metazoa</taxon>
        <taxon>Chordata</taxon>
        <taxon>Craniata</taxon>
        <taxon>Vertebrata</taxon>
        <taxon>Euteleostomi</taxon>
        <taxon>Actinopterygii</taxon>
        <taxon>Neopterygii</taxon>
        <taxon>Teleostei</taxon>
        <taxon>Protacanthopterygii</taxon>
        <taxon>Esociformes</taxon>
        <taxon>Umbridae</taxon>
        <taxon>Dallia</taxon>
    </lineage>
</organism>
<proteinExistence type="predicted"/>
<comment type="caution">
    <text evidence="1">The sequence shown here is derived from an EMBL/GenBank/DDBJ whole genome shotgun (WGS) entry which is preliminary data.</text>
</comment>
<name>A0ACC2FC13_DALPE</name>
<dbReference type="EMBL" id="CM055757">
    <property type="protein sequence ID" value="KAJ7988805.1"/>
    <property type="molecule type" value="Genomic_DNA"/>
</dbReference>
<keyword evidence="2" id="KW-1185">Reference proteome</keyword>